<gene>
    <name evidence="4" type="ORF">I6U48_15710</name>
</gene>
<dbReference type="InterPro" id="IPR014757">
    <property type="entry name" value="Tscrpt_reg_IclR_C"/>
</dbReference>
<dbReference type="PANTHER" id="PTHR30136">
    <property type="entry name" value="HELIX-TURN-HELIX TRANSCRIPTIONAL REGULATOR, ICLR FAMILY"/>
    <property type="match status" value="1"/>
</dbReference>
<dbReference type="GO" id="GO:0003700">
    <property type="term" value="F:DNA-binding transcription factor activity"/>
    <property type="evidence" value="ECO:0007669"/>
    <property type="project" value="TreeGrafter"/>
</dbReference>
<feature type="domain" description="HTH iclR-type" evidence="2">
    <location>
        <begin position="8"/>
        <end position="70"/>
    </location>
</feature>
<dbReference type="RefSeq" id="WP_218321415.1">
    <property type="nucleotide sequence ID" value="NZ_JAEEGC010000073.1"/>
</dbReference>
<evidence type="ECO:0000259" key="3">
    <source>
        <dbReference type="PROSITE" id="PS51078"/>
    </source>
</evidence>
<sequence>MDKKIESISSIDKALDILLLFYKEKRELGISEISRLLSMPKSTVHRTILTLEQKGFVFQIQEGGKYWLGMKLYSIGMATWENNKLNKIVQPYARDLSAKFSETVSVSILDDKTEIPHTTVIYKEEAMSNRLRTSHEVGENYAVHTTAVGKAILAFSSQEVIDKLKNSKLEKNTENTITTIDQLEHELAVIRSRGYAIDNEEEEIGLKCIAAPIFDSSNKVIAAISVSGPVKRIDLFDKENVAKTIIETAAKISEHFK</sequence>
<evidence type="ECO:0000259" key="2">
    <source>
        <dbReference type="PROSITE" id="PS51077"/>
    </source>
</evidence>
<protein>
    <submittedName>
        <fullName evidence="4">IclR family transcriptional regulator</fullName>
    </submittedName>
</protein>
<evidence type="ECO:0000313" key="5">
    <source>
        <dbReference type="Proteomes" id="UP000694308"/>
    </source>
</evidence>
<comment type="caution">
    <text evidence="4">The sequence shown here is derived from an EMBL/GenBank/DDBJ whole genome shotgun (WGS) entry which is preliminary data.</text>
</comment>
<dbReference type="EMBL" id="JAEEGC010000073">
    <property type="protein sequence ID" value="MBV7274350.1"/>
    <property type="molecule type" value="Genomic_DNA"/>
</dbReference>
<keyword evidence="1" id="KW-0238">DNA-binding</keyword>
<dbReference type="GO" id="GO:0003677">
    <property type="term" value="F:DNA binding"/>
    <property type="evidence" value="ECO:0007669"/>
    <property type="project" value="UniProtKB-KW"/>
</dbReference>
<organism evidence="4 5">
    <name type="scientific">Clostridium thailandense</name>
    <dbReference type="NCBI Taxonomy" id="2794346"/>
    <lineage>
        <taxon>Bacteria</taxon>
        <taxon>Bacillati</taxon>
        <taxon>Bacillota</taxon>
        <taxon>Clostridia</taxon>
        <taxon>Eubacteriales</taxon>
        <taxon>Clostridiaceae</taxon>
        <taxon>Clostridium</taxon>
    </lineage>
</organism>
<name>A0A949TL68_9CLOT</name>
<dbReference type="Pfam" id="PF01614">
    <property type="entry name" value="IclR_C"/>
    <property type="match status" value="1"/>
</dbReference>
<dbReference type="PANTHER" id="PTHR30136:SF35">
    <property type="entry name" value="HTH-TYPE TRANSCRIPTIONAL REGULATOR RV1719"/>
    <property type="match status" value="1"/>
</dbReference>
<dbReference type="PROSITE" id="PS51077">
    <property type="entry name" value="HTH_ICLR"/>
    <property type="match status" value="1"/>
</dbReference>
<dbReference type="Proteomes" id="UP000694308">
    <property type="component" value="Unassembled WGS sequence"/>
</dbReference>
<dbReference type="AlphaFoldDB" id="A0A949TL68"/>
<proteinExistence type="predicted"/>
<dbReference type="GO" id="GO:0045892">
    <property type="term" value="P:negative regulation of DNA-templated transcription"/>
    <property type="evidence" value="ECO:0007669"/>
    <property type="project" value="TreeGrafter"/>
</dbReference>
<dbReference type="PROSITE" id="PS51078">
    <property type="entry name" value="ICLR_ED"/>
    <property type="match status" value="1"/>
</dbReference>
<dbReference type="InterPro" id="IPR050707">
    <property type="entry name" value="HTH_MetabolicPath_Reg"/>
</dbReference>
<dbReference type="SMART" id="SM00346">
    <property type="entry name" value="HTH_ICLR"/>
    <property type="match status" value="1"/>
</dbReference>
<reference evidence="4" key="1">
    <citation type="submission" date="2020-12" db="EMBL/GenBank/DDBJ databases">
        <title>Clostridium thailandense sp. nov., a novel acetogenic bacterium isolated from peat land soil in Thailand.</title>
        <authorList>
            <person name="Chaikitkaew S."/>
            <person name="Birkeland N.K."/>
        </authorList>
    </citation>
    <scope>NUCLEOTIDE SEQUENCE</scope>
    <source>
        <strain evidence="4">PL3</strain>
    </source>
</reference>
<evidence type="ECO:0000256" key="1">
    <source>
        <dbReference type="ARBA" id="ARBA00023125"/>
    </source>
</evidence>
<keyword evidence="5" id="KW-1185">Reference proteome</keyword>
<feature type="domain" description="IclR-ED" evidence="3">
    <location>
        <begin position="71"/>
        <end position="257"/>
    </location>
</feature>
<dbReference type="Pfam" id="PF09339">
    <property type="entry name" value="HTH_IclR"/>
    <property type="match status" value="1"/>
</dbReference>
<dbReference type="InterPro" id="IPR005471">
    <property type="entry name" value="Tscrpt_reg_IclR_N"/>
</dbReference>
<evidence type="ECO:0000313" key="4">
    <source>
        <dbReference type="EMBL" id="MBV7274350.1"/>
    </source>
</evidence>
<accession>A0A949TL68</accession>